<keyword evidence="1" id="KW-0472">Membrane</keyword>
<accession>A0AAW9F8C4</accession>
<keyword evidence="1" id="KW-0812">Transmembrane</keyword>
<feature type="transmembrane region" description="Helical" evidence="1">
    <location>
        <begin position="36"/>
        <end position="61"/>
    </location>
</feature>
<dbReference type="EMBL" id="JAVRAF010000001">
    <property type="protein sequence ID" value="MDX8301446.1"/>
    <property type="molecule type" value="Genomic_DNA"/>
</dbReference>
<evidence type="ECO:0000256" key="1">
    <source>
        <dbReference type="SAM" id="Phobius"/>
    </source>
</evidence>
<evidence type="ECO:0000313" key="2">
    <source>
        <dbReference type="EMBL" id="MDX8301446.1"/>
    </source>
</evidence>
<comment type="caution">
    <text evidence="2">The sequence shown here is derived from an EMBL/GenBank/DDBJ whole genome shotgun (WGS) entry which is preliminary data.</text>
</comment>
<gene>
    <name evidence="2" type="ORF">RMR22_04265</name>
</gene>
<dbReference type="AlphaFoldDB" id="A0AAW9F8C4"/>
<name>A0AAW9F8C4_9HYPH</name>
<sequence>MNAELTRSDVLRPLIWPNAGLMTLLPTSMLAGAPEWMIYALLALLIVFMSLYGLAYIFFAITDSDALRSEKYKLHKLAIEQGLYGDSGTGLQKIEDIAESPTLIEAHPVTSLKHD</sequence>
<proteinExistence type="predicted"/>
<keyword evidence="1" id="KW-1133">Transmembrane helix</keyword>
<reference evidence="2" key="1">
    <citation type="journal article" date="2023" name="Phytobiomes J">
        <title>Deciphering the key players within the bacterial microbiota associated with aerial crown gall tumors on rhododendron: Insights into the gallobiome.</title>
        <authorList>
            <person name="Kuzmanovic N."/>
            <person name="Nesme J."/>
            <person name="Wolf J."/>
            <person name="Neumann-Schaal M."/>
            <person name="Petersen J."/>
            <person name="Fernandez-Gnecco G."/>
            <person name="Sproeer C."/>
            <person name="Bunk B."/>
            <person name="Overmann J."/>
            <person name="Sorensen S.J."/>
            <person name="Idczak E."/>
            <person name="Smalla K."/>
        </authorList>
    </citation>
    <scope>NUCLEOTIDE SEQUENCE</scope>
    <source>
        <strain evidence="2">Rho-11.1</strain>
    </source>
</reference>
<organism evidence="2">
    <name type="scientific">Agrobacterium rosae</name>
    <dbReference type="NCBI Taxonomy" id="1972867"/>
    <lineage>
        <taxon>Bacteria</taxon>
        <taxon>Pseudomonadati</taxon>
        <taxon>Pseudomonadota</taxon>
        <taxon>Alphaproteobacteria</taxon>
        <taxon>Hyphomicrobiales</taxon>
        <taxon>Rhizobiaceae</taxon>
        <taxon>Rhizobium/Agrobacterium group</taxon>
        <taxon>Agrobacterium</taxon>
    </lineage>
</organism>
<protein>
    <submittedName>
        <fullName evidence="2">Uncharacterized protein</fullName>
    </submittedName>
</protein>
<dbReference type="RefSeq" id="WP_320202428.1">
    <property type="nucleotide sequence ID" value="NZ_CP192781.1"/>
</dbReference>